<evidence type="ECO:0000313" key="2">
    <source>
        <dbReference type="EMBL" id="AIJ14119.1"/>
    </source>
</evidence>
<keyword evidence="3" id="KW-1185">Reference proteome</keyword>
<feature type="transmembrane region" description="Helical" evidence="1">
    <location>
        <begin position="55"/>
        <end position="72"/>
    </location>
</feature>
<keyword evidence="1" id="KW-1133">Transmembrane helix</keyword>
<keyword evidence="1" id="KW-0812">Transmembrane</keyword>
<sequence length="136" mass="14891">MTATRDTEGTGHAVPWLPYGLAGVKIVFILAVFRLLSTPFSEEMFGEQWLPMPTWDWALASATPTLLVLLARRPADWTALSGELTFLRIALTFYLVYGLAFAALQGEAVLWTSVLAGLVGLVAIHLLNHKEPAHDS</sequence>
<accession>A0ABN4DRY2</accession>
<reference evidence="3" key="1">
    <citation type="submission" date="2014-08" db="EMBL/GenBank/DDBJ databases">
        <title>Complete genome sequence of Streptomyces lividans TK24.</title>
        <authorList>
            <consortium name="StrepSynth"/>
            <person name="Ruckert C."/>
            <person name="Fridjonson O.H."/>
            <person name="Lambert C."/>
            <person name="van Wezel G.P."/>
            <person name="Bernaerts K."/>
            <person name="Anne J."/>
            <person name="Economou A."/>
            <person name="Kalinowski J."/>
        </authorList>
    </citation>
    <scope>NUCLEOTIDE SEQUENCE [LARGE SCALE GENOMIC DNA]</scope>
    <source>
        <strain evidence="3">TK24</strain>
    </source>
</reference>
<dbReference type="RefSeq" id="WP_003974434.1">
    <property type="nucleotide sequence ID" value="NZ_CP009124.1"/>
</dbReference>
<dbReference type="Proteomes" id="UP000028682">
    <property type="component" value="Chromosome"/>
</dbReference>
<organism evidence="2 3">
    <name type="scientific">Streptomyces lividans TK24</name>
    <dbReference type="NCBI Taxonomy" id="457428"/>
    <lineage>
        <taxon>Bacteria</taxon>
        <taxon>Bacillati</taxon>
        <taxon>Actinomycetota</taxon>
        <taxon>Actinomycetes</taxon>
        <taxon>Kitasatosporales</taxon>
        <taxon>Streptomycetaceae</taxon>
        <taxon>Streptomyces</taxon>
    </lineage>
</organism>
<gene>
    <name evidence="2" type="ORF">SLIV_15710</name>
</gene>
<evidence type="ECO:0008006" key="4">
    <source>
        <dbReference type="Google" id="ProtNLM"/>
    </source>
</evidence>
<protein>
    <recommendedName>
        <fullName evidence="4">Integral membrane protein</fullName>
    </recommendedName>
</protein>
<dbReference type="EMBL" id="CP009124">
    <property type="protein sequence ID" value="AIJ14119.1"/>
    <property type="molecule type" value="Genomic_DNA"/>
</dbReference>
<feature type="transmembrane region" description="Helical" evidence="1">
    <location>
        <begin position="108"/>
        <end position="127"/>
    </location>
</feature>
<keyword evidence="1" id="KW-0472">Membrane</keyword>
<feature type="transmembrane region" description="Helical" evidence="1">
    <location>
        <begin position="84"/>
        <end position="102"/>
    </location>
</feature>
<feature type="transmembrane region" description="Helical" evidence="1">
    <location>
        <begin position="16"/>
        <end position="35"/>
    </location>
</feature>
<name>A0ABN4DRY2_STRLI</name>
<proteinExistence type="predicted"/>
<evidence type="ECO:0000256" key="1">
    <source>
        <dbReference type="SAM" id="Phobius"/>
    </source>
</evidence>
<evidence type="ECO:0000313" key="3">
    <source>
        <dbReference type="Proteomes" id="UP000028682"/>
    </source>
</evidence>